<name>A0A5C5V8E1_9BACT</name>
<dbReference type="Pfam" id="PF13738">
    <property type="entry name" value="Pyr_redox_3"/>
    <property type="match status" value="1"/>
</dbReference>
<reference evidence="2 3" key="1">
    <citation type="submission" date="2019-02" db="EMBL/GenBank/DDBJ databases">
        <title>Deep-cultivation of Planctomycetes and their phenomic and genomic characterization uncovers novel biology.</title>
        <authorList>
            <person name="Wiegand S."/>
            <person name="Jogler M."/>
            <person name="Boedeker C."/>
            <person name="Pinto D."/>
            <person name="Vollmers J."/>
            <person name="Rivas-Marin E."/>
            <person name="Kohn T."/>
            <person name="Peeters S.H."/>
            <person name="Heuer A."/>
            <person name="Rast P."/>
            <person name="Oberbeckmann S."/>
            <person name="Bunk B."/>
            <person name="Jeske O."/>
            <person name="Meyerdierks A."/>
            <person name="Storesund J.E."/>
            <person name="Kallscheuer N."/>
            <person name="Luecker S."/>
            <person name="Lage O.M."/>
            <person name="Pohl T."/>
            <person name="Merkel B.J."/>
            <person name="Hornburger P."/>
            <person name="Mueller R.-W."/>
            <person name="Bruemmer F."/>
            <person name="Labrenz M."/>
            <person name="Spormann A.M."/>
            <person name="Op Den Camp H."/>
            <person name="Overmann J."/>
            <person name="Amann R."/>
            <person name="Jetten M.S.M."/>
            <person name="Mascher T."/>
            <person name="Medema M.H."/>
            <person name="Devos D.P."/>
            <person name="Kaster A.-K."/>
            <person name="Ovreas L."/>
            <person name="Rohde M."/>
            <person name="Galperin M.Y."/>
            <person name="Jogler C."/>
        </authorList>
    </citation>
    <scope>NUCLEOTIDE SEQUENCE [LARGE SCALE GENOMIC DNA]</scope>
    <source>
        <strain evidence="2 3">Enr8</strain>
    </source>
</reference>
<dbReference type="GO" id="GO:0050660">
    <property type="term" value="F:flavin adenine dinucleotide binding"/>
    <property type="evidence" value="ECO:0007669"/>
    <property type="project" value="TreeGrafter"/>
</dbReference>
<dbReference type="EC" id="1.-.-.-" evidence="2"/>
<organism evidence="2 3">
    <name type="scientific">Blastopirellula retiformator</name>
    <dbReference type="NCBI Taxonomy" id="2527970"/>
    <lineage>
        <taxon>Bacteria</taxon>
        <taxon>Pseudomonadati</taxon>
        <taxon>Planctomycetota</taxon>
        <taxon>Planctomycetia</taxon>
        <taxon>Pirellulales</taxon>
        <taxon>Pirellulaceae</taxon>
        <taxon>Blastopirellula</taxon>
    </lineage>
</organism>
<dbReference type="InterPro" id="IPR036188">
    <property type="entry name" value="FAD/NAD-bd_sf"/>
</dbReference>
<dbReference type="RefSeq" id="WP_246119991.1">
    <property type="nucleotide sequence ID" value="NZ_SJPF01000002.1"/>
</dbReference>
<keyword evidence="3" id="KW-1185">Reference proteome</keyword>
<dbReference type="InterPro" id="IPR050982">
    <property type="entry name" value="Auxin_biosynth/cation_transpt"/>
</dbReference>
<keyword evidence="1 2" id="KW-0560">Oxidoreductase</keyword>
<accession>A0A5C5V8E1</accession>
<dbReference type="PANTHER" id="PTHR43539">
    <property type="entry name" value="FLAVIN-BINDING MONOOXYGENASE-LIKE PROTEIN (AFU_ORTHOLOGUE AFUA_4G09220)"/>
    <property type="match status" value="1"/>
</dbReference>
<dbReference type="EMBL" id="SJPF01000002">
    <property type="protein sequence ID" value="TWT34117.1"/>
    <property type="molecule type" value="Genomic_DNA"/>
</dbReference>
<gene>
    <name evidence="2" type="primary">czcO_1</name>
    <name evidence="2" type="ORF">Enr8_15090</name>
</gene>
<dbReference type="PRINTS" id="PR00469">
    <property type="entry name" value="PNDRDTASEII"/>
</dbReference>
<dbReference type="AlphaFoldDB" id="A0A5C5V8E1"/>
<evidence type="ECO:0000313" key="2">
    <source>
        <dbReference type="EMBL" id="TWT34117.1"/>
    </source>
</evidence>
<proteinExistence type="predicted"/>
<comment type="caution">
    <text evidence="2">The sequence shown here is derived from an EMBL/GenBank/DDBJ whole genome shotgun (WGS) entry which is preliminary data.</text>
</comment>
<sequence>MISDAGSPLRENKLDVIVVGAGPAGIGIGVALMHAGIKNFLIVDRHEVGASFAKWPRQMRLITPSFPTNSIGMLDLNSIAIGTSPAFSLETEHPTGLQYAAFLQSVAAHFELPVRSGTDVLSVEFDGDGFEVETIHGALTARFVIWAAGEFQYPQDRPFPGSEHCLHNSLVESWSDLPDCDHLVIGGYESGMDAAIQLARAGRNVVVLDRAETPPWRREESDPSSSLSTYTLQRLRQKQVGERVKLARGADVCEVRKLGAEYRVLCVSGDEFVSPARPILATGFRGSVQLVSELFESREEDGFPLLNEQDESRITPGLFLAGPMVRHDNHVFCFIYKFRQRFAVVVKTIADRLGVPAEELEKYRQWGMYLDDLSCCGEECVC</sequence>
<protein>
    <submittedName>
        <fullName evidence="2">Putative oxidoreductase CzcO</fullName>
        <ecNumber evidence="2">1.-.-.-</ecNumber>
    </submittedName>
</protein>
<evidence type="ECO:0000256" key="1">
    <source>
        <dbReference type="ARBA" id="ARBA00023002"/>
    </source>
</evidence>
<dbReference type="SUPFAM" id="SSF51905">
    <property type="entry name" value="FAD/NAD(P)-binding domain"/>
    <property type="match status" value="1"/>
</dbReference>
<dbReference type="Proteomes" id="UP000318878">
    <property type="component" value="Unassembled WGS sequence"/>
</dbReference>
<evidence type="ECO:0000313" key="3">
    <source>
        <dbReference type="Proteomes" id="UP000318878"/>
    </source>
</evidence>
<dbReference type="PANTHER" id="PTHR43539:SF89">
    <property type="entry name" value="NAD(P)-BINDING DOMAIN-CONTAINING PROTEIN"/>
    <property type="match status" value="1"/>
</dbReference>
<dbReference type="GO" id="GO:0004497">
    <property type="term" value="F:monooxygenase activity"/>
    <property type="evidence" value="ECO:0007669"/>
    <property type="project" value="TreeGrafter"/>
</dbReference>
<dbReference type="Gene3D" id="3.50.50.60">
    <property type="entry name" value="FAD/NAD(P)-binding domain"/>
    <property type="match status" value="2"/>
</dbReference>